<dbReference type="AlphaFoldDB" id="A0A3P3WAR2"/>
<comment type="caution">
    <text evidence="1">The sequence shown here is derived from an EMBL/GenBank/DDBJ whole genome shotgun (WGS) entry which is preliminary data.</text>
</comment>
<protein>
    <submittedName>
        <fullName evidence="1">Uncharacterized protein</fullName>
    </submittedName>
</protein>
<gene>
    <name evidence="1" type="ORF">EG849_11970</name>
</gene>
<dbReference type="EMBL" id="RQVR01000014">
    <property type="protein sequence ID" value="RRJ89723.1"/>
    <property type="molecule type" value="Genomic_DNA"/>
</dbReference>
<reference evidence="1 2" key="1">
    <citation type="submission" date="2018-11" db="EMBL/GenBank/DDBJ databases">
        <title>Flavobacterium sp. nov., YIM 102600 draft genome.</title>
        <authorList>
            <person name="Li G."/>
            <person name="Jiang Y."/>
        </authorList>
    </citation>
    <scope>NUCLEOTIDE SEQUENCE [LARGE SCALE GENOMIC DNA]</scope>
    <source>
        <strain evidence="1 2">YIM 102600</strain>
    </source>
</reference>
<proteinExistence type="predicted"/>
<evidence type="ECO:0000313" key="1">
    <source>
        <dbReference type="EMBL" id="RRJ89723.1"/>
    </source>
</evidence>
<organism evidence="1 2">
    <name type="scientific">Flavobacterium macacae</name>
    <dbReference type="NCBI Taxonomy" id="2488993"/>
    <lineage>
        <taxon>Bacteria</taxon>
        <taxon>Pseudomonadati</taxon>
        <taxon>Bacteroidota</taxon>
        <taxon>Flavobacteriia</taxon>
        <taxon>Flavobacteriales</taxon>
        <taxon>Flavobacteriaceae</taxon>
        <taxon>Flavobacterium</taxon>
    </lineage>
</organism>
<name>A0A3P3WAR2_9FLAO</name>
<evidence type="ECO:0000313" key="2">
    <source>
        <dbReference type="Proteomes" id="UP000271937"/>
    </source>
</evidence>
<sequence>MFNEEYLHNALNHLTKVDGFTDFYNNYVESHDVHSSAQLEEFYHAFKCHLVEQGNWNNDLEITLNIIFEQANDLKERKSSAPIFIINEAKKINDSWIADFHRDYSKCTTGESFATEIKPGRYKTYREYDIFYGVDGSKLKAVYSKYRDYKHPYVSYTIGSAMYKAQNYSEGLPLMHEGLKNIISYPNYYWNSEYAIEGATWLIGDLLQLLNDKFDSDFRIEKIKLLKIMFLFMTRYICMTRSNMKTIDFYSNRARIVKANYYEFISIFGLGVNPDIQFISDMYLAYKVADEHRLTSIPPFMQLYWESKKMYDHGSHVPNNSGGYKEIEDKTWMQCVKVGELRSIILAEKLLKEFENYELNISNIKLNEIFQQLKENVKDGFDDFIKKLIDNKLK</sequence>
<accession>A0A3P3WAR2</accession>
<dbReference type="OrthoDB" id="9826194at2"/>
<dbReference type="RefSeq" id="WP_125013324.1">
    <property type="nucleotide sequence ID" value="NZ_RQVR01000014.1"/>
</dbReference>
<keyword evidence="2" id="KW-1185">Reference proteome</keyword>
<dbReference type="Proteomes" id="UP000271937">
    <property type="component" value="Unassembled WGS sequence"/>
</dbReference>